<dbReference type="RefSeq" id="WP_174496859.1">
    <property type="nucleotide sequence ID" value="NZ_CADDWK010000009.1"/>
</dbReference>
<evidence type="ECO:0000259" key="1">
    <source>
        <dbReference type="Pfam" id="PF13185"/>
    </source>
</evidence>
<dbReference type="Proteomes" id="UP000581688">
    <property type="component" value="Unassembled WGS sequence"/>
</dbReference>
<protein>
    <submittedName>
        <fullName evidence="2">GAF domain-containing protein</fullName>
    </submittedName>
</protein>
<organism evidence="2 3">
    <name type="scientific">Salirhabdus euzebyi</name>
    <dbReference type="NCBI Taxonomy" id="394506"/>
    <lineage>
        <taxon>Bacteria</taxon>
        <taxon>Bacillati</taxon>
        <taxon>Bacillota</taxon>
        <taxon>Bacilli</taxon>
        <taxon>Bacillales</taxon>
        <taxon>Bacillaceae</taxon>
        <taxon>Salirhabdus</taxon>
    </lineage>
</organism>
<dbReference type="Gene3D" id="3.30.450.40">
    <property type="match status" value="1"/>
</dbReference>
<gene>
    <name evidence="2" type="ORF">HNQ94_002484</name>
</gene>
<sequence length="158" mass="17848">MECNRYEQEKMELNELFLLDCSELRENLSCDFTGVALQQQIGIDVNWPFVCGNRNEKYKHLLVRYGKGIAGKVIASGSPMTINSFPENILGKTTDYPIMIAEKLISAYAVPLFWEGKPKGALLIGYRSKHNFTTEEINTVRDGAKKVEALLPSYFCSN</sequence>
<keyword evidence="3" id="KW-1185">Reference proteome</keyword>
<comment type="caution">
    <text evidence="2">The sequence shown here is derived from an EMBL/GenBank/DDBJ whole genome shotgun (WGS) entry which is preliminary data.</text>
</comment>
<dbReference type="AlphaFoldDB" id="A0A841Q6Q3"/>
<evidence type="ECO:0000313" key="2">
    <source>
        <dbReference type="EMBL" id="MBB6454033.1"/>
    </source>
</evidence>
<feature type="domain" description="GAF" evidence="1">
    <location>
        <begin position="15"/>
        <end position="140"/>
    </location>
</feature>
<reference evidence="2 3" key="1">
    <citation type="submission" date="2020-08" db="EMBL/GenBank/DDBJ databases">
        <title>Genomic Encyclopedia of Type Strains, Phase IV (KMG-IV): sequencing the most valuable type-strain genomes for metagenomic binning, comparative biology and taxonomic classification.</title>
        <authorList>
            <person name="Goeker M."/>
        </authorList>
    </citation>
    <scope>NUCLEOTIDE SEQUENCE [LARGE SCALE GENOMIC DNA]</scope>
    <source>
        <strain evidence="2 3">DSM 19612</strain>
    </source>
</reference>
<dbReference type="InterPro" id="IPR003018">
    <property type="entry name" value="GAF"/>
</dbReference>
<dbReference type="SUPFAM" id="SSF55781">
    <property type="entry name" value="GAF domain-like"/>
    <property type="match status" value="1"/>
</dbReference>
<proteinExistence type="predicted"/>
<dbReference type="EMBL" id="JACHGH010000007">
    <property type="protein sequence ID" value="MBB6454033.1"/>
    <property type="molecule type" value="Genomic_DNA"/>
</dbReference>
<dbReference type="InterPro" id="IPR029016">
    <property type="entry name" value="GAF-like_dom_sf"/>
</dbReference>
<dbReference type="Pfam" id="PF13185">
    <property type="entry name" value="GAF_2"/>
    <property type="match status" value="1"/>
</dbReference>
<evidence type="ECO:0000313" key="3">
    <source>
        <dbReference type="Proteomes" id="UP000581688"/>
    </source>
</evidence>
<name>A0A841Q6Q3_9BACI</name>
<accession>A0A841Q6Q3</accession>